<dbReference type="EMBL" id="CP034433">
    <property type="protein sequence ID" value="AZN35492.1"/>
    <property type="molecule type" value="Genomic_DNA"/>
</dbReference>
<organism evidence="1 2">
    <name type="scientific">Iodobacter ciconiae</name>
    <dbReference type="NCBI Taxonomy" id="2496266"/>
    <lineage>
        <taxon>Bacteria</taxon>
        <taxon>Pseudomonadati</taxon>
        <taxon>Pseudomonadota</taxon>
        <taxon>Betaproteobacteria</taxon>
        <taxon>Neisseriales</taxon>
        <taxon>Chitinibacteraceae</taxon>
        <taxon>Iodobacter</taxon>
    </lineage>
</organism>
<accession>A0A3S8ZPV8</accession>
<name>A0A3S8ZPV8_9NEIS</name>
<proteinExistence type="predicted"/>
<keyword evidence="2" id="KW-1185">Reference proteome</keyword>
<dbReference type="AlphaFoldDB" id="A0A3S8ZPV8"/>
<dbReference type="Proteomes" id="UP000282438">
    <property type="component" value="Chromosome"/>
</dbReference>
<evidence type="ECO:0000313" key="1">
    <source>
        <dbReference type="EMBL" id="AZN35492.1"/>
    </source>
</evidence>
<evidence type="ECO:0000313" key="2">
    <source>
        <dbReference type="Proteomes" id="UP000282438"/>
    </source>
</evidence>
<dbReference type="KEGG" id="iod:EJO50_02705"/>
<gene>
    <name evidence="1" type="ORF">EJO50_02705</name>
</gene>
<sequence>MMSNISCSVGNDADKHFSPEEEIGQLLCGLSEVNLGLNTTHAKIVLSSEVIMHKLTNTLAELKRMLSKSRTYVLATTPSRAKTISARKITRSVRKFTSSSSAKAASGGDSDSDGEPYSHNQAYYAASSVFPLQQISYFPSQHLQAETSNINIFTLIFQCISVLRFFILLCVADFHVWKLKIASISSKPRTLRRSVWGCVLNLEVFALEGARNV</sequence>
<reference evidence="1 2" key="1">
    <citation type="submission" date="2018-12" db="EMBL/GenBank/DDBJ databases">
        <title>Complete genome sequence of Iodobacter sp. H11R3.</title>
        <authorList>
            <person name="Bae J.-W."/>
        </authorList>
    </citation>
    <scope>NUCLEOTIDE SEQUENCE [LARGE SCALE GENOMIC DNA]</scope>
    <source>
        <strain evidence="1 2">H11R3</strain>
    </source>
</reference>
<protein>
    <submittedName>
        <fullName evidence="1">Uncharacterized protein</fullName>
    </submittedName>
</protein>